<dbReference type="Pfam" id="PF00990">
    <property type="entry name" value="GGDEF"/>
    <property type="match status" value="1"/>
</dbReference>
<dbReference type="PROSITE" id="PS50006">
    <property type="entry name" value="FHA_DOMAIN"/>
    <property type="match status" value="1"/>
</dbReference>
<accession>A0ABZ2KS76</accession>
<dbReference type="RefSeq" id="WP_394850476.1">
    <property type="nucleotide sequence ID" value="NZ_CP089982.1"/>
</dbReference>
<feature type="region of interest" description="Disordered" evidence="3">
    <location>
        <begin position="1"/>
        <end position="22"/>
    </location>
</feature>
<dbReference type="InterPro" id="IPR050469">
    <property type="entry name" value="Diguanylate_Cyclase"/>
</dbReference>
<dbReference type="SUPFAM" id="SSF49879">
    <property type="entry name" value="SMAD/FHA domain"/>
    <property type="match status" value="1"/>
</dbReference>
<reference evidence="6 7" key="1">
    <citation type="submission" date="2021-12" db="EMBL/GenBank/DDBJ databases">
        <title>Discovery of the Pendulisporaceae a myxobacterial family with distinct sporulation behavior and unique specialized metabolism.</title>
        <authorList>
            <person name="Garcia R."/>
            <person name="Popoff A."/>
            <person name="Bader C.D."/>
            <person name="Loehr J."/>
            <person name="Walesch S."/>
            <person name="Walt C."/>
            <person name="Boldt J."/>
            <person name="Bunk B."/>
            <person name="Haeckl F.J.F.P.J."/>
            <person name="Gunesch A.P."/>
            <person name="Birkelbach J."/>
            <person name="Nuebel U."/>
            <person name="Pietschmann T."/>
            <person name="Bach T."/>
            <person name="Mueller R."/>
        </authorList>
    </citation>
    <scope>NUCLEOTIDE SEQUENCE [LARGE SCALE GENOMIC DNA]</scope>
    <source>
        <strain evidence="6 7">MSr12523</strain>
    </source>
</reference>
<evidence type="ECO:0000256" key="3">
    <source>
        <dbReference type="SAM" id="MobiDB-lite"/>
    </source>
</evidence>
<evidence type="ECO:0000259" key="5">
    <source>
        <dbReference type="PROSITE" id="PS50887"/>
    </source>
</evidence>
<evidence type="ECO:0000313" key="6">
    <source>
        <dbReference type="EMBL" id="WXA99834.1"/>
    </source>
</evidence>
<dbReference type="PANTHER" id="PTHR45138">
    <property type="entry name" value="REGULATORY COMPONENTS OF SENSORY TRANSDUCTION SYSTEM"/>
    <property type="match status" value="1"/>
</dbReference>
<evidence type="ECO:0000259" key="4">
    <source>
        <dbReference type="PROSITE" id="PS50006"/>
    </source>
</evidence>
<organism evidence="6 7">
    <name type="scientific">Pendulispora brunnea</name>
    <dbReference type="NCBI Taxonomy" id="2905690"/>
    <lineage>
        <taxon>Bacteria</taxon>
        <taxon>Pseudomonadati</taxon>
        <taxon>Myxococcota</taxon>
        <taxon>Myxococcia</taxon>
        <taxon>Myxococcales</taxon>
        <taxon>Sorangiineae</taxon>
        <taxon>Pendulisporaceae</taxon>
        <taxon>Pendulispora</taxon>
    </lineage>
</organism>
<protein>
    <recommendedName>
        <fullName evidence="1">diguanylate cyclase</fullName>
        <ecNumber evidence="1">2.7.7.65</ecNumber>
    </recommendedName>
</protein>
<evidence type="ECO:0000256" key="2">
    <source>
        <dbReference type="ARBA" id="ARBA00034247"/>
    </source>
</evidence>
<dbReference type="PANTHER" id="PTHR45138:SF9">
    <property type="entry name" value="DIGUANYLATE CYCLASE DGCM-RELATED"/>
    <property type="match status" value="1"/>
</dbReference>
<dbReference type="InterPro" id="IPR000253">
    <property type="entry name" value="FHA_dom"/>
</dbReference>
<dbReference type="InterPro" id="IPR000160">
    <property type="entry name" value="GGDEF_dom"/>
</dbReference>
<dbReference type="SUPFAM" id="SSF55073">
    <property type="entry name" value="Nucleotide cyclase"/>
    <property type="match status" value="1"/>
</dbReference>
<dbReference type="InterPro" id="IPR008984">
    <property type="entry name" value="SMAD_FHA_dom_sf"/>
</dbReference>
<proteinExistence type="predicted"/>
<dbReference type="SMART" id="SM00240">
    <property type="entry name" value="FHA"/>
    <property type="match status" value="1"/>
</dbReference>
<sequence>MSERPRPQDFEDDDAESAKTRVTHPRTKRLLVKEGVGQGGCLVCIYTGDATQLGKRFVLTNPTRIGRGEENEIVLEGDSVSRRHCLVEEKDGRWWCNDQRSTNGTYVNDERVMGERRLENGDRVKVGSTIFKYFSGDDVEALYHEEIYRMTIIDGLTGAYLKRYLLEYLDKEIGRARRHERELSLMMFDLDHFKRINDERGHVTGDHVLKEVARIVLGRIRPGDVLARYGGEEFAVVLPETPLEAARILAEVLRTSIENNVFEFQGARIPVTISCGLASFTKGDKTGLELIQRADEKLYVAKRAGRNRVE</sequence>
<evidence type="ECO:0000256" key="1">
    <source>
        <dbReference type="ARBA" id="ARBA00012528"/>
    </source>
</evidence>
<dbReference type="CDD" id="cd01949">
    <property type="entry name" value="GGDEF"/>
    <property type="match status" value="1"/>
</dbReference>
<dbReference type="InterPro" id="IPR043128">
    <property type="entry name" value="Rev_trsase/Diguanyl_cyclase"/>
</dbReference>
<dbReference type="EMBL" id="CP089982">
    <property type="protein sequence ID" value="WXA99834.1"/>
    <property type="molecule type" value="Genomic_DNA"/>
</dbReference>
<dbReference type="Proteomes" id="UP001379533">
    <property type="component" value="Chromosome"/>
</dbReference>
<comment type="catalytic activity">
    <reaction evidence="2">
        <text>2 GTP = 3',3'-c-di-GMP + 2 diphosphate</text>
        <dbReference type="Rhea" id="RHEA:24898"/>
        <dbReference type="ChEBI" id="CHEBI:33019"/>
        <dbReference type="ChEBI" id="CHEBI:37565"/>
        <dbReference type="ChEBI" id="CHEBI:58805"/>
        <dbReference type="EC" id="2.7.7.65"/>
    </reaction>
</comment>
<keyword evidence="7" id="KW-1185">Reference proteome</keyword>
<dbReference type="Gene3D" id="3.30.70.270">
    <property type="match status" value="1"/>
</dbReference>
<dbReference type="Pfam" id="PF00498">
    <property type="entry name" value="FHA"/>
    <property type="match status" value="1"/>
</dbReference>
<name>A0ABZ2KS76_9BACT</name>
<dbReference type="SMART" id="SM00267">
    <property type="entry name" value="GGDEF"/>
    <property type="match status" value="1"/>
</dbReference>
<evidence type="ECO:0000313" key="7">
    <source>
        <dbReference type="Proteomes" id="UP001379533"/>
    </source>
</evidence>
<feature type="domain" description="GGDEF" evidence="5">
    <location>
        <begin position="181"/>
        <end position="310"/>
    </location>
</feature>
<dbReference type="NCBIfam" id="TIGR00254">
    <property type="entry name" value="GGDEF"/>
    <property type="match status" value="1"/>
</dbReference>
<dbReference type="EC" id="2.7.7.65" evidence="1"/>
<dbReference type="PROSITE" id="PS50887">
    <property type="entry name" value="GGDEF"/>
    <property type="match status" value="1"/>
</dbReference>
<dbReference type="CDD" id="cd00060">
    <property type="entry name" value="FHA"/>
    <property type="match status" value="1"/>
</dbReference>
<dbReference type="InterPro" id="IPR029787">
    <property type="entry name" value="Nucleotide_cyclase"/>
</dbReference>
<gene>
    <name evidence="6" type="ORF">LZC95_23840</name>
</gene>
<feature type="domain" description="FHA" evidence="4">
    <location>
        <begin position="63"/>
        <end position="112"/>
    </location>
</feature>
<dbReference type="Gene3D" id="2.60.200.20">
    <property type="match status" value="1"/>
</dbReference>